<organism evidence="2 3">
    <name type="scientific">Roseivivax halodurans JCM 10272</name>
    <dbReference type="NCBI Taxonomy" id="1449350"/>
    <lineage>
        <taxon>Bacteria</taxon>
        <taxon>Pseudomonadati</taxon>
        <taxon>Pseudomonadota</taxon>
        <taxon>Alphaproteobacteria</taxon>
        <taxon>Rhodobacterales</taxon>
        <taxon>Roseobacteraceae</taxon>
        <taxon>Roseivivax</taxon>
    </lineage>
</organism>
<dbReference type="eggNOG" id="ENOG5031BJI">
    <property type="taxonomic scope" value="Bacteria"/>
</dbReference>
<dbReference type="EMBL" id="JALZ01000035">
    <property type="protein sequence ID" value="ETX13149.1"/>
    <property type="molecule type" value="Genomic_DNA"/>
</dbReference>
<sequence length="76" mass="8003">MKAILTSLAVATAVAVPAHAATTTEAAQVKIERYAPNADVSALTDTQVASILNAIHSQDSHGERSSIVESLLRQYQ</sequence>
<feature type="signal peptide" evidence="1">
    <location>
        <begin position="1"/>
        <end position="20"/>
    </location>
</feature>
<keyword evidence="1" id="KW-0732">Signal</keyword>
<evidence type="ECO:0000313" key="3">
    <source>
        <dbReference type="Proteomes" id="UP000022447"/>
    </source>
</evidence>
<name>X7EAN2_9RHOB</name>
<evidence type="ECO:0000256" key="1">
    <source>
        <dbReference type="SAM" id="SignalP"/>
    </source>
</evidence>
<accession>X7EAN2</accession>
<keyword evidence="3" id="KW-1185">Reference proteome</keyword>
<reference evidence="2 3" key="1">
    <citation type="submission" date="2014-01" db="EMBL/GenBank/DDBJ databases">
        <title>Roseivivax halodurans JCM 10272 Genome Sequencing.</title>
        <authorList>
            <person name="Lai Q."/>
            <person name="Li G."/>
            <person name="Shao Z."/>
        </authorList>
    </citation>
    <scope>NUCLEOTIDE SEQUENCE [LARGE SCALE GENOMIC DNA]</scope>
    <source>
        <strain evidence="2 3">JCM 10272</strain>
    </source>
</reference>
<dbReference type="Proteomes" id="UP000022447">
    <property type="component" value="Unassembled WGS sequence"/>
</dbReference>
<dbReference type="OrthoDB" id="7870978at2"/>
<proteinExistence type="predicted"/>
<evidence type="ECO:0000313" key="2">
    <source>
        <dbReference type="EMBL" id="ETX13149.1"/>
    </source>
</evidence>
<dbReference type="AlphaFoldDB" id="X7EAN2"/>
<feature type="chain" id="PRO_5004977485" evidence="1">
    <location>
        <begin position="21"/>
        <end position="76"/>
    </location>
</feature>
<comment type="caution">
    <text evidence="2">The sequence shown here is derived from an EMBL/GenBank/DDBJ whole genome shotgun (WGS) entry which is preliminary data.</text>
</comment>
<gene>
    <name evidence="2" type="ORF">OCH239_13090</name>
</gene>
<dbReference type="RefSeq" id="WP_037265808.1">
    <property type="nucleotide sequence ID" value="NZ_JALZ01000035.1"/>
</dbReference>
<protein>
    <submittedName>
        <fullName evidence="2">Uncharacterized protein</fullName>
    </submittedName>
</protein>